<dbReference type="InterPro" id="IPR001279">
    <property type="entry name" value="Metallo-B-lactamas"/>
</dbReference>
<dbReference type="PANTHER" id="PTHR28283">
    <property type="entry name" value="3',5'-CYCLIC-NUCLEOTIDE PHOSPHODIESTERASE 1"/>
    <property type="match status" value="1"/>
</dbReference>
<protein>
    <submittedName>
        <fullName evidence="2">3',5'-cyclic-nucleotide phosphodiesterase</fullName>
    </submittedName>
</protein>
<dbReference type="RefSeq" id="WP_088755837.1">
    <property type="nucleotide sequence ID" value="NZ_NJGV01000013.1"/>
</dbReference>
<evidence type="ECO:0000313" key="2">
    <source>
        <dbReference type="EMBL" id="OWY33886.1"/>
    </source>
</evidence>
<dbReference type="GO" id="GO:1902660">
    <property type="term" value="P:negative regulation of glucose mediated signaling pathway"/>
    <property type="evidence" value="ECO:0007669"/>
    <property type="project" value="TreeGrafter"/>
</dbReference>
<dbReference type="EMBL" id="NJGV01000013">
    <property type="protein sequence ID" value="OWY33886.1"/>
    <property type="molecule type" value="Genomic_DNA"/>
</dbReference>
<dbReference type="Pfam" id="PF12706">
    <property type="entry name" value="Lactamase_B_2"/>
    <property type="match status" value="1"/>
</dbReference>
<dbReference type="CDD" id="cd07735">
    <property type="entry name" value="class_II_PDE_MBL-fold"/>
    <property type="match status" value="1"/>
</dbReference>
<organism evidence="2 3">
    <name type="scientific">Herbaspirillum aquaticum</name>
    <dbReference type="NCBI Taxonomy" id="568783"/>
    <lineage>
        <taxon>Bacteria</taxon>
        <taxon>Pseudomonadati</taxon>
        <taxon>Pseudomonadota</taxon>
        <taxon>Betaproteobacteria</taxon>
        <taxon>Burkholderiales</taxon>
        <taxon>Oxalobacteraceae</taxon>
        <taxon>Herbaspirillum</taxon>
    </lineage>
</organism>
<evidence type="ECO:0000259" key="1">
    <source>
        <dbReference type="SMART" id="SM00849"/>
    </source>
</evidence>
<name>A0A225SS23_9BURK</name>
<feature type="domain" description="Metallo-beta-lactamase" evidence="1">
    <location>
        <begin position="18"/>
        <end position="206"/>
    </location>
</feature>
<proteinExistence type="predicted"/>
<dbReference type="AlphaFoldDB" id="A0A225SS23"/>
<sequence>MRVEILGCSGGIGGNGMRTTSLLIDDDILIDAGTGVGDLPLARLAKIDHVFITHAHLDHIACLPLMIDSVGDMRSTPLTMHATPATLEIIRKHIFNWHIWPDFSVIPTPERAFLRFATLEPGQPVEIGQRSITPLPAAHTVPAVGYAVRNHASGASLAFSGDTCVCPPLWETVNRIAQLRYLIIEAAFANRDRELALLSKHLCPSLLLEELQHLQGRPEVLITHAKPGQLEEISAEIAAGDSVHRPRMLAAGTVLEF</sequence>
<dbReference type="SMART" id="SM00849">
    <property type="entry name" value="Lactamase_B"/>
    <property type="match status" value="1"/>
</dbReference>
<dbReference type="GO" id="GO:0006198">
    <property type="term" value="P:cAMP catabolic process"/>
    <property type="evidence" value="ECO:0007669"/>
    <property type="project" value="InterPro"/>
</dbReference>
<dbReference type="Gene3D" id="3.60.15.10">
    <property type="entry name" value="Ribonuclease Z/Hydroxyacylglutathione hydrolase-like"/>
    <property type="match status" value="1"/>
</dbReference>
<dbReference type="GO" id="GO:0047555">
    <property type="term" value="F:3',5'-cyclic-GMP phosphodiesterase activity"/>
    <property type="evidence" value="ECO:0007669"/>
    <property type="project" value="TreeGrafter"/>
</dbReference>
<evidence type="ECO:0000313" key="3">
    <source>
        <dbReference type="Proteomes" id="UP000214747"/>
    </source>
</evidence>
<keyword evidence="3" id="KW-1185">Reference proteome</keyword>
<dbReference type="SUPFAM" id="SSF56281">
    <property type="entry name" value="Metallo-hydrolase/oxidoreductase"/>
    <property type="match status" value="1"/>
</dbReference>
<reference evidence="2 3" key="1">
    <citation type="journal article" date="2010" name="Int. J. Syst. Evol. Microbiol.">
        <title>Reclassification of Herbaspirillum putei as a later heterotypic synonym of Herbaspirillum huttiense, with the description of H. huttiense subsp. huttiense subsp. nov. and H. huttiense subsp. putei subsp. nov., comb. nov., and description of Herbaspirillum aquaticum sp. nov.</title>
        <authorList>
            <person name="Dobritsa A.P."/>
            <person name="Reddy M.C."/>
            <person name="Samadpour M."/>
        </authorList>
    </citation>
    <scope>NUCLEOTIDE SEQUENCE [LARGE SCALE GENOMIC DNA]</scope>
    <source>
        <strain evidence="2 3">IEH 4430</strain>
    </source>
</reference>
<dbReference type="PRINTS" id="PR00388">
    <property type="entry name" value="PDIESTERASE2"/>
</dbReference>
<gene>
    <name evidence="2" type="ORF">CEJ45_14740</name>
</gene>
<dbReference type="Proteomes" id="UP000214747">
    <property type="component" value="Unassembled WGS sequence"/>
</dbReference>
<dbReference type="InterPro" id="IPR036866">
    <property type="entry name" value="RibonucZ/Hydroxyglut_hydro"/>
</dbReference>
<dbReference type="InterPro" id="IPR000396">
    <property type="entry name" value="Pdiesterase2"/>
</dbReference>
<accession>A0A225SS23</accession>
<dbReference type="GO" id="GO:0004115">
    <property type="term" value="F:3',5'-cyclic-AMP phosphodiesterase activity"/>
    <property type="evidence" value="ECO:0007669"/>
    <property type="project" value="InterPro"/>
</dbReference>
<dbReference type="PANTHER" id="PTHR28283:SF1">
    <property type="entry name" value="3',5'-CYCLIC-NUCLEOTIDE PHOSPHODIESTERASE 1"/>
    <property type="match status" value="1"/>
</dbReference>
<comment type="caution">
    <text evidence="2">The sequence shown here is derived from an EMBL/GenBank/DDBJ whole genome shotgun (WGS) entry which is preliminary data.</text>
</comment>